<comment type="caution">
    <text evidence="1">The sequence shown here is derived from an EMBL/GenBank/DDBJ whole genome shotgun (WGS) entry which is preliminary data.</text>
</comment>
<sequence length="151" mass="17622">MASNLSAVKCPQCGRSAFEEFYYRSDEQFICCYRCGYNYFKKIRKATRNKVEYRENTEDGHGVFLLVNKDGSREITLLNIEITAAEIEKYKTAFTSDEIDQEKSFLATFKDGRFTIQFGSPSDNFHLSFEEYKEKMIKKYGGIDFLVPIEE</sequence>
<dbReference type="EMBL" id="JAGYPM010000002">
    <property type="protein sequence ID" value="MBS4189953.1"/>
    <property type="molecule type" value="Genomic_DNA"/>
</dbReference>
<evidence type="ECO:0000313" key="1">
    <source>
        <dbReference type="EMBL" id="MBS4189953.1"/>
    </source>
</evidence>
<dbReference type="Proteomes" id="UP000681027">
    <property type="component" value="Unassembled WGS sequence"/>
</dbReference>
<reference evidence="1 2" key="1">
    <citation type="submission" date="2021-05" db="EMBL/GenBank/DDBJ databases">
        <title>Novel Bacillus species.</title>
        <authorList>
            <person name="Liu G."/>
        </authorList>
    </citation>
    <scope>NUCLEOTIDE SEQUENCE [LARGE SCALE GENOMIC DNA]</scope>
    <source>
        <strain evidence="1 2">FJAT-49705</strain>
    </source>
</reference>
<evidence type="ECO:0000313" key="2">
    <source>
        <dbReference type="Proteomes" id="UP000681027"/>
    </source>
</evidence>
<gene>
    <name evidence="1" type="ORF">KHA94_07005</name>
</gene>
<name>A0ABS5NR92_9BACI</name>
<organism evidence="1 2">
    <name type="scientific">Cytobacillus citreus</name>
    <dbReference type="NCBI Taxonomy" id="2833586"/>
    <lineage>
        <taxon>Bacteria</taxon>
        <taxon>Bacillati</taxon>
        <taxon>Bacillota</taxon>
        <taxon>Bacilli</taxon>
        <taxon>Bacillales</taxon>
        <taxon>Bacillaceae</taxon>
        <taxon>Cytobacillus</taxon>
    </lineage>
</organism>
<keyword evidence="2" id="KW-1185">Reference proteome</keyword>
<accession>A0ABS5NR92</accession>
<protein>
    <submittedName>
        <fullName evidence="1">Uncharacterized protein</fullName>
    </submittedName>
</protein>
<proteinExistence type="predicted"/>
<dbReference type="RefSeq" id="WP_213101448.1">
    <property type="nucleotide sequence ID" value="NZ_JAGYPM010000002.1"/>
</dbReference>